<dbReference type="RefSeq" id="WP_193120761.1">
    <property type="nucleotide sequence ID" value="NZ_JADBGI010000004.1"/>
</dbReference>
<feature type="domain" description="HTH luxR-type" evidence="2">
    <location>
        <begin position="840"/>
        <end position="905"/>
    </location>
</feature>
<evidence type="ECO:0000256" key="1">
    <source>
        <dbReference type="ARBA" id="ARBA00023125"/>
    </source>
</evidence>
<dbReference type="Gene3D" id="1.10.10.10">
    <property type="entry name" value="Winged helix-like DNA-binding domain superfamily/Winged helix DNA-binding domain"/>
    <property type="match status" value="1"/>
</dbReference>
<dbReference type="SMART" id="SM00421">
    <property type="entry name" value="HTH_LUXR"/>
    <property type="match status" value="1"/>
</dbReference>
<dbReference type="PROSITE" id="PS50043">
    <property type="entry name" value="HTH_LUXR_2"/>
    <property type="match status" value="1"/>
</dbReference>
<dbReference type="Proteomes" id="UP000806528">
    <property type="component" value="Unassembled WGS sequence"/>
</dbReference>
<keyword evidence="1" id="KW-0238">DNA-binding</keyword>
<dbReference type="SUPFAM" id="SSF46894">
    <property type="entry name" value="C-terminal effector domain of the bipartite response regulators"/>
    <property type="match status" value="1"/>
</dbReference>
<dbReference type="CDD" id="cd06170">
    <property type="entry name" value="LuxR_C_like"/>
    <property type="match status" value="1"/>
</dbReference>
<reference evidence="3 4" key="1">
    <citation type="submission" date="2020-09" db="EMBL/GenBank/DDBJ databases">
        <title>Diversity and distribution of actinomycetes associated with coral in the coast of Hainan.</title>
        <authorList>
            <person name="Li F."/>
        </authorList>
    </citation>
    <scope>NUCLEOTIDE SEQUENCE [LARGE SCALE GENOMIC DNA]</scope>
    <source>
        <strain evidence="3 4">HNM0947</strain>
    </source>
</reference>
<dbReference type="Pfam" id="PF13191">
    <property type="entry name" value="AAA_16"/>
    <property type="match status" value="1"/>
</dbReference>
<dbReference type="InterPro" id="IPR036388">
    <property type="entry name" value="WH-like_DNA-bd_sf"/>
</dbReference>
<sequence>MTSVTPLTRTTPMHGRHHELLLVRHLLRAARSGDGAALLATGSPGTGRTTLLERAAADADGLTVLRTRAAPAERHLPAAGLNQLLHPLLHHLPRLPARPRATLVRALDSGDPGQAGSVAAAVHGLLAAAAARTPLFVCVDDFHLLDPLSMEAVAFAARRLPADGAAALLTSLHEHPDHLAGVPVHALRPLSHTDLLRTLEETPGLSGTARNDLARAAQGNPGAALELAAGARAAEAGDVHTAPLWAPPPAEGERTEAYAETIARLPAPARRALLETAADPVHGPGSTDALTPARRAGLVTDEHGRPVPAHPLARAAAYHRADPEDRRSAHRSLAARAHASGDLDTALLHRAATAPGPDEGIAAELAASALRAARTRGHAHSSVLHQQAAALTSDPFTRAVRSVEAARAAWTSGDPERAHRLLDRGHAAPEHADLLRAEMELRSGVAIDAFHLLDATVTRIADRDPQAALQGLFHAGEASCLSGDHARFFATAERAGRWRGGEGVRHPRDLLHLDYMAGKAALFRGRHREGVATLRGVLDRADAAGDPQSLVLGAIAGLLCGDQQRTRSLATRAATRARSTGALALVPQALEFRTYAELWSGRLAQAEATAVDGLAMATASGQRNCAGHHRGALALVAAVRGEEDVCRTHAGSALAVAAENDVGLPAGLAAWALCLLDLGAGRTAEAALGLRALAHAGPGRGHAAVRLLMTPHLVEAAVRGGVPVRVDAGLATFEAWAGATGDATAHALVMRCRGLLAPGREADAWFERALELHASGYCDLDEARTRLLYGGHLRRTRRPGRAREHLYTALSSLEHLGAVPWARQAAEELRAARGTTGPSPAVDLDRLSPQQARVARHVVSGATNREVAARLHLSPRTVDHHLRNIYAELGVRSRVELARLVSPAD</sequence>
<keyword evidence="4" id="KW-1185">Reference proteome</keyword>
<gene>
    <name evidence="3" type="ORF">IDM40_05155</name>
</gene>
<dbReference type="SUPFAM" id="SSF52540">
    <property type="entry name" value="P-loop containing nucleoside triphosphate hydrolases"/>
    <property type="match status" value="1"/>
</dbReference>
<organism evidence="3 4">
    <name type="scientific">Nocardiopsis coralli</name>
    <dbReference type="NCBI Taxonomy" id="2772213"/>
    <lineage>
        <taxon>Bacteria</taxon>
        <taxon>Bacillati</taxon>
        <taxon>Actinomycetota</taxon>
        <taxon>Actinomycetes</taxon>
        <taxon>Streptosporangiales</taxon>
        <taxon>Nocardiopsidaceae</taxon>
        <taxon>Nocardiopsis</taxon>
    </lineage>
</organism>
<dbReference type="EMBL" id="JADBGI010000004">
    <property type="protein sequence ID" value="MBE2998096.1"/>
    <property type="molecule type" value="Genomic_DNA"/>
</dbReference>
<dbReference type="Pfam" id="PF00196">
    <property type="entry name" value="GerE"/>
    <property type="match status" value="1"/>
</dbReference>
<comment type="caution">
    <text evidence="3">The sequence shown here is derived from an EMBL/GenBank/DDBJ whole genome shotgun (WGS) entry which is preliminary data.</text>
</comment>
<dbReference type="InterPro" id="IPR041664">
    <property type="entry name" value="AAA_16"/>
</dbReference>
<dbReference type="InterPro" id="IPR000792">
    <property type="entry name" value="Tscrpt_reg_LuxR_C"/>
</dbReference>
<evidence type="ECO:0000313" key="3">
    <source>
        <dbReference type="EMBL" id="MBE2998096.1"/>
    </source>
</evidence>
<dbReference type="PANTHER" id="PTHR43214">
    <property type="entry name" value="TWO-COMPONENT RESPONSE REGULATOR"/>
    <property type="match status" value="1"/>
</dbReference>
<dbReference type="InterPro" id="IPR027417">
    <property type="entry name" value="P-loop_NTPase"/>
</dbReference>
<dbReference type="PRINTS" id="PR00038">
    <property type="entry name" value="HTHLUXR"/>
</dbReference>
<accession>A0ABR9P2P0</accession>
<dbReference type="InterPro" id="IPR016032">
    <property type="entry name" value="Sig_transdc_resp-reg_C-effctor"/>
</dbReference>
<proteinExistence type="predicted"/>
<protein>
    <submittedName>
        <fullName evidence="3">Helix-turn-helix transcriptional regulator</fullName>
    </submittedName>
</protein>
<name>A0ABR9P2P0_9ACTN</name>
<dbReference type="PANTHER" id="PTHR43214:SF42">
    <property type="entry name" value="TRANSCRIPTIONAL REGULATORY PROTEIN DESR"/>
    <property type="match status" value="1"/>
</dbReference>
<evidence type="ECO:0000259" key="2">
    <source>
        <dbReference type="PROSITE" id="PS50043"/>
    </source>
</evidence>
<evidence type="ECO:0000313" key="4">
    <source>
        <dbReference type="Proteomes" id="UP000806528"/>
    </source>
</evidence>
<dbReference type="InterPro" id="IPR039420">
    <property type="entry name" value="WalR-like"/>
</dbReference>